<dbReference type="EMBL" id="AKCV02000015">
    <property type="protein sequence ID" value="TMS58121.1"/>
    <property type="molecule type" value="Genomic_DNA"/>
</dbReference>
<proteinExistence type="predicted"/>
<name>A0ACD3SPE6_9BURK</name>
<organism evidence="1 2">
    <name type="scientific">Imbroritus primus</name>
    <dbReference type="NCBI Taxonomy" id="3058603"/>
    <lineage>
        <taxon>Bacteria</taxon>
        <taxon>Pseudomonadati</taxon>
        <taxon>Pseudomonadota</taxon>
        <taxon>Betaproteobacteria</taxon>
        <taxon>Burkholderiales</taxon>
        <taxon>Burkholderiaceae</taxon>
        <taxon>Imbroritus</taxon>
    </lineage>
</organism>
<protein>
    <submittedName>
        <fullName evidence="1">Pilus assembly protein</fullName>
    </submittedName>
</protein>
<reference evidence="1" key="1">
    <citation type="submission" date="2019-05" db="EMBL/GenBank/DDBJ databases">
        <title>Revised genome assembly of Burkholderiaceae (previously Ralstonia) sp. PBA.</title>
        <authorList>
            <person name="Gan H.M."/>
        </authorList>
    </citation>
    <scope>NUCLEOTIDE SEQUENCE</scope>
    <source>
        <strain evidence="1">PBA</strain>
    </source>
</reference>
<dbReference type="Proteomes" id="UP000004277">
    <property type="component" value="Unassembled WGS sequence"/>
</dbReference>
<evidence type="ECO:0000313" key="1">
    <source>
        <dbReference type="EMBL" id="TMS58121.1"/>
    </source>
</evidence>
<sequence length="199" mass="21090">MLRYAMGYAAMRASRPVAARTGYRGMALATVAIILLLLGALAFAGVRMLADHRLIASAYAQREHALRAAEYALEQAEHELRTSLAQPLHDMAVAAGSCGTGNQAGYCTADTHGRPGWSFARFHASGTAANTRAAGNDAHAPRYVVELLPDRHPGTPLALSGTYGPAPAVIYRVTAAGFSMDGDMPRMLQTLVRPAPFTP</sequence>
<keyword evidence="2" id="KW-1185">Reference proteome</keyword>
<gene>
    <name evidence="1" type="ORF">MW7_005010</name>
</gene>
<comment type="caution">
    <text evidence="1">The sequence shown here is derived from an EMBL/GenBank/DDBJ whole genome shotgun (WGS) entry which is preliminary data.</text>
</comment>
<evidence type="ECO:0000313" key="2">
    <source>
        <dbReference type="Proteomes" id="UP000004277"/>
    </source>
</evidence>
<accession>A0ACD3SPE6</accession>